<feature type="compositionally biased region" description="Basic residues" evidence="1">
    <location>
        <begin position="24"/>
        <end position="38"/>
    </location>
</feature>
<dbReference type="Proteomes" id="UP001139365">
    <property type="component" value="Unassembled WGS sequence"/>
</dbReference>
<protein>
    <submittedName>
        <fullName evidence="2">Uncharacterized protein</fullName>
    </submittedName>
</protein>
<feature type="region of interest" description="Disordered" evidence="1">
    <location>
        <begin position="20"/>
        <end position="51"/>
    </location>
</feature>
<dbReference type="EMBL" id="JALEMU010000085">
    <property type="protein sequence ID" value="MCI5755720.1"/>
    <property type="molecule type" value="Genomic_DNA"/>
</dbReference>
<accession>A0AAE3FHR9</accession>
<evidence type="ECO:0000313" key="2">
    <source>
        <dbReference type="EMBL" id="MCI5755720.1"/>
    </source>
</evidence>
<evidence type="ECO:0000313" key="3">
    <source>
        <dbReference type="Proteomes" id="UP001139365"/>
    </source>
</evidence>
<dbReference type="AlphaFoldDB" id="A0AAE3FHR9"/>
<comment type="caution">
    <text evidence="2">The sequence shown here is derived from an EMBL/GenBank/DDBJ whole genome shotgun (WGS) entry which is preliminary data.</text>
</comment>
<proteinExistence type="predicted"/>
<sequence length="75" mass="8941">MTSFSKYIVDQDKYRFSYLDKPLKPKGGKKPPVKGTKRWRAEQERQKKRDRRAAIKNVYYIFEELDAARASDEVN</sequence>
<evidence type="ECO:0000256" key="1">
    <source>
        <dbReference type="SAM" id="MobiDB-lite"/>
    </source>
</evidence>
<reference evidence="2 3" key="1">
    <citation type="submission" date="2022-03" db="EMBL/GenBank/DDBJ databases">
        <title>Metagenome-assembled genomes from swine fecal metagenomes.</title>
        <authorList>
            <person name="Holman D.B."/>
            <person name="Kommadath A."/>
        </authorList>
    </citation>
    <scope>NUCLEOTIDE SEQUENCE [LARGE SCALE GENOMIC DNA]</scope>
    <source>
        <strain evidence="2">SUG147</strain>
    </source>
</reference>
<organism evidence="2 3">
    <name type="scientific">Candidatus Colimorpha enterica</name>
    <dbReference type="NCBI Taxonomy" id="3083063"/>
    <lineage>
        <taxon>Bacteria</taxon>
        <taxon>Pseudomonadati</taxon>
        <taxon>Bacteroidota</taxon>
        <taxon>Bacteroidia</taxon>
        <taxon>Bacteroidales</taxon>
        <taxon>Candidatus Colimorpha</taxon>
    </lineage>
</organism>
<name>A0AAE3FHR9_9BACT</name>
<gene>
    <name evidence="2" type="ORF">MR241_05445</name>
</gene>